<feature type="signal peptide" evidence="1">
    <location>
        <begin position="1"/>
        <end position="22"/>
    </location>
</feature>
<evidence type="ECO:0000256" key="1">
    <source>
        <dbReference type="SAM" id="SignalP"/>
    </source>
</evidence>
<feature type="chain" id="PRO_5016462538" evidence="1">
    <location>
        <begin position="23"/>
        <end position="183"/>
    </location>
</feature>
<proteinExistence type="predicted"/>
<evidence type="ECO:0000313" key="3">
    <source>
        <dbReference type="Proteomes" id="UP000247099"/>
    </source>
</evidence>
<keyword evidence="3" id="KW-1185">Reference proteome</keyword>
<dbReference type="InParanoid" id="A0A317ZDN5"/>
<dbReference type="EMBL" id="QHJQ01000010">
    <property type="protein sequence ID" value="PXA03346.1"/>
    <property type="molecule type" value="Genomic_DNA"/>
</dbReference>
<keyword evidence="1" id="KW-0732">Signal</keyword>
<organism evidence="2 3">
    <name type="scientific">Coraliomargarita sinensis</name>
    <dbReference type="NCBI Taxonomy" id="2174842"/>
    <lineage>
        <taxon>Bacteria</taxon>
        <taxon>Pseudomonadati</taxon>
        <taxon>Verrucomicrobiota</taxon>
        <taxon>Opitutia</taxon>
        <taxon>Puniceicoccales</taxon>
        <taxon>Coraliomargaritaceae</taxon>
        <taxon>Coraliomargarita</taxon>
    </lineage>
</organism>
<gene>
    <name evidence="2" type="ORF">DDZ13_13060</name>
</gene>
<name>A0A317ZDN5_9BACT</name>
<reference evidence="2 3" key="1">
    <citation type="submission" date="2018-05" db="EMBL/GenBank/DDBJ databases">
        <title>Coraliomargarita sinensis sp. nov., isolated from a marine solar saltern.</title>
        <authorList>
            <person name="Zhou L.Y."/>
        </authorList>
    </citation>
    <scope>NUCLEOTIDE SEQUENCE [LARGE SCALE GENOMIC DNA]</scope>
    <source>
        <strain evidence="2 3">WN38</strain>
    </source>
</reference>
<dbReference type="Proteomes" id="UP000247099">
    <property type="component" value="Unassembled WGS sequence"/>
</dbReference>
<protein>
    <submittedName>
        <fullName evidence="2">Uncharacterized protein</fullName>
    </submittedName>
</protein>
<comment type="caution">
    <text evidence="2">The sequence shown here is derived from an EMBL/GenBank/DDBJ whole genome shotgun (WGS) entry which is preliminary data.</text>
</comment>
<accession>A0A317ZDN5</accession>
<dbReference type="AlphaFoldDB" id="A0A317ZDN5"/>
<dbReference type="RefSeq" id="WP_110131902.1">
    <property type="nucleotide sequence ID" value="NZ_QHJQ01000010.1"/>
</dbReference>
<sequence>MKSRIILALLLTLGAADSLAFAEEKEDCCPERKILISLSIQNAEGVPDDSEEKKKVFFNVFLFPDKLNVAVIPGDGVKEIQIDESAYRDFENYLAQKLSELAPLIVNEREIKRGLNHTYCWIDLMHGDRNISAANVFDKETLEEIVRNIPSLDTFGFHQEKLEQILEQVGGINSEAAPQSDTP</sequence>
<evidence type="ECO:0000313" key="2">
    <source>
        <dbReference type="EMBL" id="PXA03346.1"/>
    </source>
</evidence>